<keyword evidence="4" id="KW-1185">Reference proteome</keyword>
<dbReference type="SMART" id="SM00421">
    <property type="entry name" value="HTH_LUXR"/>
    <property type="match status" value="1"/>
</dbReference>
<dbReference type="PANTHER" id="PTHR43214">
    <property type="entry name" value="TWO-COMPONENT RESPONSE REGULATOR"/>
    <property type="match status" value="1"/>
</dbReference>
<accession>A0ABQ6CBJ7</accession>
<keyword evidence="1" id="KW-0238">DNA-binding</keyword>
<dbReference type="CDD" id="cd06170">
    <property type="entry name" value="LuxR_C_like"/>
    <property type="match status" value="1"/>
</dbReference>
<dbReference type="InterPro" id="IPR016032">
    <property type="entry name" value="Sig_transdc_resp-reg_C-effctor"/>
</dbReference>
<evidence type="ECO:0000259" key="2">
    <source>
        <dbReference type="PROSITE" id="PS50043"/>
    </source>
</evidence>
<gene>
    <name evidence="3" type="ORF">GCM10007874_05890</name>
</gene>
<evidence type="ECO:0000256" key="1">
    <source>
        <dbReference type="ARBA" id="ARBA00023125"/>
    </source>
</evidence>
<sequence length="555" mass="60874">MRANLEEANRDIVQEAYQRDLPAHDVPGRNDDSDALAAATDASDFRGEDFERLAIAAGLSGREDDYLKAFEKAHNCYQSNNQTIAAARTAFWIGFRLSWQGQVSRANGWLARAQRLVERAGDDCPERGYLLLPAVQRHLALNENRSAGSLAAAAASIGDRFRDNDLGVYARTLQGRALLADDEVAAGLALLDEAMVAVVAGELTPMFTGLVYCTAIANYHRMFAFDRAREWTSAFDDWCKSQPQVAVFSSQCLLHRAEILHLSGQWPEAMDIAKRLERGGTSKPAMLVRAAAHYQRAEIHRLRGEFRCAELAYREAEHLGSNLQPGLALLRLAQGKAREALACLRREVDACHAGQGRLRLLPALAEILVRLGKHEEARHVADELIEIAIRMGTEAPMALALQSSGMIRVAEGDAQAGLAKLGKALALWQSVGVPYEAARTRVAMGYANLALGEQAGARLAFDQALTTFRHLRAMPDIELLLAVPRVSAPKACCHLTTREIEVLRLVANGKTNRSISTELGLSVRTIDRHLANIFIKLDVPSRAAATAYAYEHNLF</sequence>
<dbReference type="Pfam" id="PF00196">
    <property type="entry name" value="GerE"/>
    <property type="match status" value="1"/>
</dbReference>
<evidence type="ECO:0000313" key="3">
    <source>
        <dbReference type="EMBL" id="GLS17574.1"/>
    </source>
</evidence>
<dbReference type="InterPro" id="IPR000792">
    <property type="entry name" value="Tscrpt_reg_LuxR_C"/>
</dbReference>
<reference evidence="4" key="1">
    <citation type="journal article" date="2019" name="Int. J. Syst. Evol. Microbiol.">
        <title>The Global Catalogue of Microorganisms (GCM) 10K type strain sequencing project: providing services to taxonomists for standard genome sequencing and annotation.</title>
        <authorList>
            <consortium name="The Broad Institute Genomics Platform"/>
            <consortium name="The Broad Institute Genome Sequencing Center for Infectious Disease"/>
            <person name="Wu L."/>
            <person name="Ma J."/>
        </authorList>
    </citation>
    <scope>NUCLEOTIDE SEQUENCE [LARGE SCALE GENOMIC DNA]</scope>
    <source>
        <strain evidence="4">NBRC 101365</strain>
    </source>
</reference>
<dbReference type="InterPro" id="IPR039420">
    <property type="entry name" value="WalR-like"/>
</dbReference>
<dbReference type="Gene3D" id="1.25.40.10">
    <property type="entry name" value="Tetratricopeptide repeat domain"/>
    <property type="match status" value="2"/>
</dbReference>
<name>A0ABQ6CBJ7_9HYPH</name>
<dbReference type="PRINTS" id="PR00038">
    <property type="entry name" value="HTHLUXR"/>
</dbReference>
<dbReference type="PROSITE" id="PS50043">
    <property type="entry name" value="HTH_LUXR_2"/>
    <property type="match status" value="1"/>
</dbReference>
<dbReference type="InterPro" id="IPR036388">
    <property type="entry name" value="WH-like_DNA-bd_sf"/>
</dbReference>
<dbReference type="SUPFAM" id="SSF48452">
    <property type="entry name" value="TPR-like"/>
    <property type="match status" value="2"/>
</dbReference>
<evidence type="ECO:0000313" key="4">
    <source>
        <dbReference type="Proteomes" id="UP001156882"/>
    </source>
</evidence>
<proteinExistence type="predicted"/>
<dbReference type="EMBL" id="BSPC01000005">
    <property type="protein sequence ID" value="GLS17574.1"/>
    <property type="molecule type" value="Genomic_DNA"/>
</dbReference>
<dbReference type="Proteomes" id="UP001156882">
    <property type="component" value="Unassembled WGS sequence"/>
</dbReference>
<dbReference type="InterPro" id="IPR011990">
    <property type="entry name" value="TPR-like_helical_dom_sf"/>
</dbReference>
<feature type="domain" description="HTH luxR-type" evidence="2">
    <location>
        <begin position="488"/>
        <end position="553"/>
    </location>
</feature>
<dbReference type="SUPFAM" id="SSF46894">
    <property type="entry name" value="C-terminal effector domain of the bipartite response regulators"/>
    <property type="match status" value="1"/>
</dbReference>
<dbReference type="PROSITE" id="PS00622">
    <property type="entry name" value="HTH_LUXR_1"/>
    <property type="match status" value="1"/>
</dbReference>
<dbReference type="Gene3D" id="1.10.10.10">
    <property type="entry name" value="Winged helix-like DNA-binding domain superfamily/Winged helix DNA-binding domain"/>
    <property type="match status" value="1"/>
</dbReference>
<comment type="caution">
    <text evidence="3">The sequence shown here is derived from an EMBL/GenBank/DDBJ whole genome shotgun (WGS) entry which is preliminary data.</text>
</comment>
<organism evidence="3 4">
    <name type="scientific">Labrys miyagiensis</name>
    <dbReference type="NCBI Taxonomy" id="346912"/>
    <lineage>
        <taxon>Bacteria</taxon>
        <taxon>Pseudomonadati</taxon>
        <taxon>Pseudomonadota</taxon>
        <taxon>Alphaproteobacteria</taxon>
        <taxon>Hyphomicrobiales</taxon>
        <taxon>Xanthobacteraceae</taxon>
        <taxon>Labrys</taxon>
    </lineage>
</organism>
<dbReference type="PANTHER" id="PTHR43214:SF43">
    <property type="entry name" value="TWO-COMPONENT RESPONSE REGULATOR"/>
    <property type="match status" value="1"/>
</dbReference>
<protein>
    <submittedName>
        <fullName evidence="3">Helix-turn-helix transcriptional regulator</fullName>
    </submittedName>
</protein>